<name>A9WTQ0_RENSM</name>
<evidence type="ECO:0000313" key="4">
    <source>
        <dbReference type="Proteomes" id="UP000002007"/>
    </source>
</evidence>
<dbReference type="InterPro" id="IPR015422">
    <property type="entry name" value="PyrdxlP-dep_Trfase_small"/>
</dbReference>
<dbReference type="AlphaFoldDB" id="A9WTQ0"/>
<organism evidence="3 4">
    <name type="scientific">Renibacterium salmoninarum (strain ATCC 33209 / DSM 20767 / JCM 11484 / NBRC 15589 / NCIMB 2235)</name>
    <dbReference type="NCBI Taxonomy" id="288705"/>
    <lineage>
        <taxon>Bacteria</taxon>
        <taxon>Bacillati</taxon>
        <taxon>Actinomycetota</taxon>
        <taxon>Actinomycetes</taxon>
        <taxon>Micrococcales</taxon>
        <taxon>Micrococcaceae</taxon>
        <taxon>Renibacterium</taxon>
    </lineage>
</organism>
<dbReference type="STRING" id="288705.RSal33209_2847"/>
<dbReference type="PANTHER" id="PTHR43525">
    <property type="entry name" value="PROTEIN MALY"/>
    <property type="match status" value="1"/>
</dbReference>
<dbReference type="GO" id="GO:0016829">
    <property type="term" value="F:lyase activity"/>
    <property type="evidence" value="ECO:0007669"/>
    <property type="project" value="UniProtKB-KW"/>
</dbReference>
<protein>
    <submittedName>
        <fullName evidence="3">Cystathionine beta-lyase</fullName>
        <ecNumber evidence="3">4.4.1.8</ecNumber>
    </submittedName>
</protein>
<dbReference type="Proteomes" id="UP000002007">
    <property type="component" value="Chromosome"/>
</dbReference>
<dbReference type="SUPFAM" id="SSF53383">
    <property type="entry name" value="PLP-dependent transferases"/>
    <property type="match status" value="1"/>
</dbReference>
<sequence>MTTDLGKFDFNSPTAQTLRTRQGIKCNFHPEDVLPLWIAEMDFPTAPVIVAELQRTVQEESFGYTPPR</sequence>
<dbReference type="PANTHER" id="PTHR43525:SF2">
    <property type="entry name" value="CYSTATHIONINE BETA-LYASE-RELATED"/>
    <property type="match status" value="1"/>
</dbReference>
<reference evidence="4" key="1">
    <citation type="journal article" date="2008" name="J. Bacteriol.">
        <title>Genome sequence of the fish pathogen Renibacterium salmoninarum suggests reductive evolution away from an environmental Arthrobacter ancestor.</title>
        <authorList>
            <person name="Wiens G.D."/>
            <person name="Rockey D.D."/>
            <person name="Wu Z."/>
            <person name="Chang J."/>
            <person name="Levy R."/>
            <person name="Crane S."/>
            <person name="Chen D.S."/>
            <person name="Capri G.R."/>
            <person name="Burnett J.R."/>
            <person name="Sudheesh P.S."/>
            <person name="Schipma M.J."/>
            <person name="Burd H."/>
            <person name="Bhattacharyya A."/>
            <person name="Rhodes L.D."/>
            <person name="Kaul R."/>
            <person name="Strom M.S."/>
        </authorList>
    </citation>
    <scope>NUCLEOTIDE SEQUENCE [LARGE SCALE GENOMIC DNA]</scope>
    <source>
        <strain evidence="4">ATCC 33209 / DSM 20767 / JCM 11484 / NBRC 15589 / NCIMB 2235</strain>
    </source>
</reference>
<keyword evidence="2" id="KW-0663">Pyridoxal phosphate</keyword>
<dbReference type="EC" id="4.4.1.8" evidence="3"/>
<gene>
    <name evidence="3" type="ordered locus">RSal33209_2847</name>
</gene>
<keyword evidence="4" id="KW-1185">Reference proteome</keyword>
<evidence type="ECO:0000256" key="2">
    <source>
        <dbReference type="ARBA" id="ARBA00022898"/>
    </source>
</evidence>
<dbReference type="RefSeq" id="WP_012246221.1">
    <property type="nucleotide sequence ID" value="NC_010168.1"/>
</dbReference>
<keyword evidence="3" id="KW-0456">Lyase</keyword>
<dbReference type="InterPro" id="IPR051798">
    <property type="entry name" value="Class-II_PLP-Dep_Aminotrans"/>
</dbReference>
<dbReference type="EMBL" id="CP000910">
    <property type="protein sequence ID" value="ABY24571.1"/>
    <property type="molecule type" value="Genomic_DNA"/>
</dbReference>
<dbReference type="KEGG" id="rsa:RSal33209_2847"/>
<dbReference type="InterPro" id="IPR015424">
    <property type="entry name" value="PyrdxlP-dep_Trfase"/>
</dbReference>
<dbReference type="HOGENOM" id="CLU_2791035_0_0_11"/>
<dbReference type="Gene3D" id="3.90.1150.10">
    <property type="entry name" value="Aspartate Aminotransferase, domain 1"/>
    <property type="match status" value="1"/>
</dbReference>
<evidence type="ECO:0000313" key="3">
    <source>
        <dbReference type="EMBL" id="ABY24571.1"/>
    </source>
</evidence>
<evidence type="ECO:0000256" key="1">
    <source>
        <dbReference type="ARBA" id="ARBA00001933"/>
    </source>
</evidence>
<proteinExistence type="predicted"/>
<dbReference type="eggNOG" id="COG1168">
    <property type="taxonomic scope" value="Bacteria"/>
</dbReference>
<accession>A9WTQ0</accession>
<comment type="cofactor">
    <cofactor evidence="1">
        <name>pyridoxal 5'-phosphate</name>
        <dbReference type="ChEBI" id="CHEBI:597326"/>
    </cofactor>
</comment>